<dbReference type="PROSITE" id="PS00344">
    <property type="entry name" value="GATA_ZN_FINGER_1"/>
    <property type="match status" value="1"/>
</dbReference>
<keyword evidence="1" id="KW-0479">Metal-binding</keyword>
<dbReference type="PROSITE" id="PS50112">
    <property type="entry name" value="PAS"/>
    <property type="match status" value="1"/>
</dbReference>
<dbReference type="PROSITE" id="PS50114">
    <property type="entry name" value="GATA_ZN_FINGER_2"/>
    <property type="match status" value="1"/>
</dbReference>
<dbReference type="Pfam" id="PF08447">
    <property type="entry name" value="PAS_3"/>
    <property type="match status" value="1"/>
</dbReference>
<dbReference type="SMART" id="SM00091">
    <property type="entry name" value="PAS"/>
    <property type="match status" value="1"/>
</dbReference>
<dbReference type="AlphaFoldDB" id="A0A9W9XNZ7"/>
<evidence type="ECO:0000256" key="4">
    <source>
        <dbReference type="PROSITE-ProRule" id="PRU00094"/>
    </source>
</evidence>
<comment type="caution">
    <text evidence="8">The sequence shown here is derived from an EMBL/GenBank/DDBJ whole genome shotgun (WGS) entry which is preliminary data.</text>
</comment>
<dbReference type="InterPro" id="IPR013088">
    <property type="entry name" value="Znf_NHR/GATA"/>
</dbReference>
<dbReference type="Pfam" id="PF00320">
    <property type="entry name" value="GATA"/>
    <property type="match status" value="1"/>
</dbReference>
<dbReference type="GO" id="GO:0006355">
    <property type="term" value="P:regulation of DNA-templated transcription"/>
    <property type="evidence" value="ECO:0007669"/>
    <property type="project" value="InterPro"/>
</dbReference>
<dbReference type="CDD" id="cd00130">
    <property type="entry name" value="PAS"/>
    <property type="match status" value="1"/>
</dbReference>
<dbReference type="GO" id="GO:0043565">
    <property type="term" value="F:sequence-specific DNA binding"/>
    <property type="evidence" value="ECO:0007669"/>
    <property type="project" value="InterPro"/>
</dbReference>
<evidence type="ECO:0000256" key="3">
    <source>
        <dbReference type="ARBA" id="ARBA00022833"/>
    </source>
</evidence>
<keyword evidence="9" id="KW-1185">Reference proteome</keyword>
<evidence type="ECO:0000256" key="2">
    <source>
        <dbReference type="ARBA" id="ARBA00022771"/>
    </source>
</evidence>
<proteinExistence type="predicted"/>
<dbReference type="RefSeq" id="XP_056795093.1">
    <property type="nucleotide sequence ID" value="XM_056930800.1"/>
</dbReference>
<feature type="domain" description="PAS" evidence="6">
    <location>
        <begin position="58"/>
        <end position="122"/>
    </location>
</feature>
<organism evidence="8 9">
    <name type="scientific">Penicillium diatomitis</name>
    <dbReference type="NCBI Taxonomy" id="2819901"/>
    <lineage>
        <taxon>Eukaryota</taxon>
        <taxon>Fungi</taxon>
        <taxon>Dikarya</taxon>
        <taxon>Ascomycota</taxon>
        <taxon>Pezizomycotina</taxon>
        <taxon>Eurotiomycetes</taxon>
        <taxon>Eurotiomycetidae</taxon>
        <taxon>Eurotiales</taxon>
        <taxon>Aspergillaceae</taxon>
        <taxon>Penicillium</taxon>
    </lineage>
</organism>
<reference evidence="8" key="1">
    <citation type="submission" date="2022-12" db="EMBL/GenBank/DDBJ databases">
        <authorList>
            <person name="Petersen C."/>
        </authorList>
    </citation>
    <scope>NUCLEOTIDE SEQUENCE</scope>
    <source>
        <strain evidence="8">IBT 30728</strain>
    </source>
</reference>
<feature type="region of interest" description="Disordered" evidence="5">
    <location>
        <begin position="1"/>
        <end position="20"/>
    </location>
</feature>
<sequence length="400" mass="44532">MHLTPQSRSASIEGAQSTLAEQSQQTSIAGSYGQYAMQQGQQTGAYQNMQSDPGWTQRVLEEMKDLLLLLNAQGRITYASPSCKSVTGRAAKQLEGSLFTQYIHEDDKGIFLRDMDDAVAMNQPFRTHVRLHKSNNSYSLVEAFGHPHIANENDDAGRRNSTSQDRCTGFFIMCRPYPTKNSLLLDSFLEHKIENARLVQQIAKLRQEEDEEASLSRLSYNKIDDKMVDVQSAAQGSGSDQESTETVAPNSDESDDVQGDYFSENAPRTGGLSHIEGIEVMTGLYYGDGERSRGLSTGARRGRLIQCDIDITTAADQARNVQEGDRRKRLKGQHVCTDCGTADSPEWRKGPSGPKTLCNACGCKLRYLDCLFPRLSDPCSRLHSPTVRWSKKEKKRQEST</sequence>
<evidence type="ECO:0000313" key="8">
    <source>
        <dbReference type="EMBL" id="KAJ5496080.1"/>
    </source>
</evidence>
<dbReference type="PANTHER" id="PTHR47255:SF4">
    <property type="entry name" value="GATA ZINC FINGER DOMAIN-CONTAINING PROTEIN 12"/>
    <property type="match status" value="1"/>
</dbReference>
<accession>A0A9W9XNZ7</accession>
<dbReference type="InterPro" id="IPR013655">
    <property type="entry name" value="PAS_fold_3"/>
</dbReference>
<feature type="domain" description="GATA-type" evidence="7">
    <location>
        <begin position="336"/>
        <end position="362"/>
    </location>
</feature>
<evidence type="ECO:0000259" key="6">
    <source>
        <dbReference type="PROSITE" id="PS50112"/>
    </source>
</evidence>
<dbReference type="InterPro" id="IPR000679">
    <property type="entry name" value="Znf_GATA"/>
</dbReference>
<dbReference type="SUPFAM" id="SSF57716">
    <property type="entry name" value="Glucocorticoid receptor-like (DNA-binding domain)"/>
    <property type="match status" value="1"/>
</dbReference>
<evidence type="ECO:0000256" key="1">
    <source>
        <dbReference type="ARBA" id="ARBA00022723"/>
    </source>
</evidence>
<dbReference type="Gene3D" id="3.30.50.10">
    <property type="entry name" value="Erythroid Transcription Factor GATA-1, subunit A"/>
    <property type="match status" value="1"/>
</dbReference>
<dbReference type="PANTHER" id="PTHR47255">
    <property type="entry name" value="GATA TRANSCRIPTION FACTOR 22-RELATED"/>
    <property type="match status" value="1"/>
</dbReference>
<dbReference type="GO" id="GO:0008270">
    <property type="term" value="F:zinc ion binding"/>
    <property type="evidence" value="ECO:0007669"/>
    <property type="project" value="UniProtKB-KW"/>
</dbReference>
<dbReference type="CDD" id="cd00202">
    <property type="entry name" value="ZnF_GATA"/>
    <property type="match status" value="1"/>
</dbReference>
<feature type="region of interest" description="Disordered" evidence="5">
    <location>
        <begin position="232"/>
        <end position="270"/>
    </location>
</feature>
<dbReference type="Proteomes" id="UP001148312">
    <property type="component" value="Unassembled WGS sequence"/>
</dbReference>
<evidence type="ECO:0000256" key="5">
    <source>
        <dbReference type="SAM" id="MobiDB-lite"/>
    </source>
</evidence>
<evidence type="ECO:0000259" key="7">
    <source>
        <dbReference type="PROSITE" id="PS50114"/>
    </source>
</evidence>
<dbReference type="SMART" id="SM00401">
    <property type="entry name" value="ZnF_GATA"/>
    <property type="match status" value="1"/>
</dbReference>
<gene>
    <name evidence="8" type="ORF">N7539_001196</name>
</gene>
<dbReference type="EMBL" id="JAPWDQ010000001">
    <property type="protein sequence ID" value="KAJ5496080.1"/>
    <property type="molecule type" value="Genomic_DNA"/>
</dbReference>
<name>A0A9W9XNZ7_9EURO</name>
<dbReference type="SUPFAM" id="SSF55785">
    <property type="entry name" value="PYP-like sensor domain (PAS domain)"/>
    <property type="match status" value="1"/>
</dbReference>
<dbReference type="InterPro" id="IPR000014">
    <property type="entry name" value="PAS"/>
</dbReference>
<keyword evidence="3" id="KW-0862">Zinc</keyword>
<dbReference type="Gene3D" id="3.30.450.20">
    <property type="entry name" value="PAS domain"/>
    <property type="match status" value="1"/>
</dbReference>
<keyword evidence="2 4" id="KW-0863">Zinc-finger</keyword>
<dbReference type="InterPro" id="IPR035965">
    <property type="entry name" value="PAS-like_dom_sf"/>
</dbReference>
<protein>
    <submittedName>
        <fullName evidence="8">Uncharacterized protein</fullName>
    </submittedName>
</protein>
<evidence type="ECO:0000313" key="9">
    <source>
        <dbReference type="Proteomes" id="UP001148312"/>
    </source>
</evidence>
<dbReference type="InterPro" id="IPR052138">
    <property type="entry name" value="GATA_ZnFinger_Domain"/>
</dbReference>
<feature type="compositionally biased region" description="Polar residues" evidence="5">
    <location>
        <begin position="232"/>
        <end position="251"/>
    </location>
</feature>
<reference evidence="8" key="2">
    <citation type="journal article" date="2023" name="IMA Fungus">
        <title>Comparative genomic study of the Penicillium genus elucidates a diverse pangenome and 15 lateral gene transfer events.</title>
        <authorList>
            <person name="Petersen C."/>
            <person name="Sorensen T."/>
            <person name="Nielsen M.R."/>
            <person name="Sondergaard T.E."/>
            <person name="Sorensen J.L."/>
            <person name="Fitzpatrick D.A."/>
            <person name="Frisvad J.C."/>
            <person name="Nielsen K.L."/>
        </authorList>
    </citation>
    <scope>NUCLEOTIDE SEQUENCE</scope>
    <source>
        <strain evidence="8">IBT 30728</strain>
    </source>
</reference>
<dbReference type="GeneID" id="81621049"/>